<comment type="caution">
    <text evidence="8">The sequence shown here is derived from an EMBL/GenBank/DDBJ whole genome shotgun (WGS) entry which is preliminary data.</text>
</comment>
<keyword evidence="9" id="KW-1185">Reference proteome</keyword>
<proteinExistence type="predicted"/>
<dbReference type="Gene3D" id="1.20.1250.20">
    <property type="entry name" value="MFS general substrate transporter like domains"/>
    <property type="match status" value="1"/>
</dbReference>
<accession>A0AAV1J594</accession>
<dbReference type="InterPro" id="IPR011701">
    <property type="entry name" value="MFS"/>
</dbReference>
<feature type="transmembrane region" description="Helical" evidence="6">
    <location>
        <begin position="477"/>
        <end position="495"/>
    </location>
</feature>
<evidence type="ECO:0000313" key="8">
    <source>
        <dbReference type="EMBL" id="CAK1543792.1"/>
    </source>
</evidence>
<dbReference type="PANTHER" id="PTHR23511">
    <property type="entry name" value="SYNAPTIC VESICLE GLYCOPROTEIN 2"/>
    <property type="match status" value="1"/>
</dbReference>
<feature type="transmembrane region" description="Helical" evidence="6">
    <location>
        <begin position="361"/>
        <end position="383"/>
    </location>
</feature>
<evidence type="ECO:0000256" key="6">
    <source>
        <dbReference type="SAM" id="Phobius"/>
    </source>
</evidence>
<reference evidence="8 9" key="1">
    <citation type="submission" date="2023-11" db="EMBL/GenBank/DDBJ databases">
        <authorList>
            <person name="Okamura Y."/>
        </authorList>
    </citation>
    <scope>NUCLEOTIDE SEQUENCE [LARGE SCALE GENOMIC DNA]</scope>
</reference>
<dbReference type="EMBL" id="CAVLEF010000005">
    <property type="protein sequence ID" value="CAK1543792.1"/>
    <property type="molecule type" value="Genomic_DNA"/>
</dbReference>
<protein>
    <recommendedName>
        <fullName evidence="7">Major facilitator superfamily (MFS) profile domain-containing protein</fullName>
    </recommendedName>
</protein>
<feature type="transmembrane region" description="Helical" evidence="6">
    <location>
        <begin position="65"/>
        <end position="83"/>
    </location>
</feature>
<evidence type="ECO:0000256" key="1">
    <source>
        <dbReference type="ARBA" id="ARBA00004141"/>
    </source>
</evidence>
<evidence type="ECO:0000256" key="5">
    <source>
        <dbReference type="ARBA" id="ARBA00023136"/>
    </source>
</evidence>
<dbReference type="SUPFAM" id="SSF103473">
    <property type="entry name" value="MFS general substrate transporter"/>
    <property type="match status" value="1"/>
</dbReference>
<name>A0AAV1J594_9NEOP</name>
<dbReference type="Pfam" id="PF07690">
    <property type="entry name" value="MFS_1"/>
    <property type="match status" value="1"/>
</dbReference>
<feature type="transmembrane region" description="Helical" evidence="6">
    <location>
        <begin position="122"/>
        <end position="140"/>
    </location>
</feature>
<feature type="transmembrane region" description="Helical" evidence="6">
    <location>
        <begin position="390"/>
        <end position="408"/>
    </location>
</feature>
<keyword evidence="4 6" id="KW-1133">Transmembrane helix</keyword>
<evidence type="ECO:0000313" key="9">
    <source>
        <dbReference type="Proteomes" id="UP001497472"/>
    </source>
</evidence>
<dbReference type="AlphaFoldDB" id="A0AAV1J594"/>
<evidence type="ECO:0000256" key="2">
    <source>
        <dbReference type="ARBA" id="ARBA00022448"/>
    </source>
</evidence>
<keyword evidence="5 6" id="KW-0472">Membrane</keyword>
<dbReference type="Proteomes" id="UP001497472">
    <property type="component" value="Unassembled WGS sequence"/>
</dbReference>
<gene>
    <name evidence="8" type="ORF">LNINA_LOCUS3587</name>
</gene>
<dbReference type="InterPro" id="IPR036259">
    <property type="entry name" value="MFS_trans_sf"/>
</dbReference>
<dbReference type="GO" id="GO:0016020">
    <property type="term" value="C:membrane"/>
    <property type="evidence" value="ECO:0007669"/>
    <property type="project" value="UniProtKB-SubCell"/>
</dbReference>
<feature type="transmembrane region" description="Helical" evidence="6">
    <location>
        <begin position="195"/>
        <end position="214"/>
    </location>
</feature>
<comment type="subcellular location">
    <subcellularLocation>
        <location evidence="1">Membrane</location>
        <topology evidence="1">Multi-pass membrane protein</topology>
    </subcellularLocation>
</comment>
<feature type="transmembrane region" description="Helical" evidence="6">
    <location>
        <begin position="290"/>
        <end position="310"/>
    </location>
</feature>
<feature type="transmembrane region" description="Helical" evidence="6">
    <location>
        <begin position="447"/>
        <end position="471"/>
    </location>
</feature>
<feature type="transmembrane region" description="Helical" evidence="6">
    <location>
        <begin position="95"/>
        <end position="116"/>
    </location>
</feature>
<organism evidence="8 9">
    <name type="scientific">Leptosia nina</name>
    <dbReference type="NCBI Taxonomy" id="320188"/>
    <lineage>
        <taxon>Eukaryota</taxon>
        <taxon>Metazoa</taxon>
        <taxon>Ecdysozoa</taxon>
        <taxon>Arthropoda</taxon>
        <taxon>Hexapoda</taxon>
        <taxon>Insecta</taxon>
        <taxon>Pterygota</taxon>
        <taxon>Neoptera</taxon>
        <taxon>Endopterygota</taxon>
        <taxon>Lepidoptera</taxon>
        <taxon>Glossata</taxon>
        <taxon>Ditrysia</taxon>
        <taxon>Papilionoidea</taxon>
        <taxon>Pieridae</taxon>
        <taxon>Pierinae</taxon>
        <taxon>Leptosia</taxon>
    </lineage>
</organism>
<feature type="transmembrane region" description="Helical" evidence="6">
    <location>
        <begin position="152"/>
        <end position="175"/>
    </location>
</feature>
<evidence type="ECO:0000256" key="3">
    <source>
        <dbReference type="ARBA" id="ARBA00022692"/>
    </source>
</evidence>
<evidence type="ECO:0000256" key="4">
    <source>
        <dbReference type="ARBA" id="ARBA00022989"/>
    </source>
</evidence>
<dbReference type="InterPro" id="IPR020846">
    <property type="entry name" value="MFS_dom"/>
</dbReference>
<dbReference type="PROSITE" id="PS50850">
    <property type="entry name" value="MFS"/>
    <property type="match status" value="1"/>
</dbReference>
<dbReference type="GO" id="GO:0022857">
    <property type="term" value="F:transmembrane transporter activity"/>
    <property type="evidence" value="ECO:0007669"/>
    <property type="project" value="InterPro"/>
</dbReference>
<dbReference type="PANTHER" id="PTHR23511:SF35">
    <property type="entry name" value="MAJOR FACILITATOR SUPERFAMILY (MFS) PROFILE DOMAIN-CONTAINING PROTEIN"/>
    <property type="match status" value="1"/>
</dbReference>
<keyword evidence="3 6" id="KW-0812">Transmembrane</keyword>
<feature type="domain" description="Major facilitator superfamily (MFS) profile" evidence="7">
    <location>
        <begin position="28"/>
        <end position="500"/>
    </location>
</feature>
<sequence>MNGENKKGRYKFDDALEACGFGKYNYCLLIICCVLILAMYIDIFGFSVLLPSVACDFALSNTQQGLLSALPLVGTMVSSYAWGLCADTLGRRKTLLIAMPIGSSISLLTSIAPNYIGLCVLRFFSAFFLSSANTGAFVLLGESVPNHHRKQFMFFMASSTMIGQLCTCLPALGIFRLKFHVDVPWLQMTYRPWRLLLQTLSIPGIVMIILMTFFKESPKFLVSKGREEEAIDVLKTMYNWNTGASKESYMVTSVYLEQSELKSGTDKSVVKRIWNQTAPLFKPPLLKNSLMLYFILLCAYMTSTGFTMWIPTMTNAYFNGGDIAGKTFCEVASHAARRPPSTNETLSISQDCDDVIKPNTLYAVMVYSGLCGALNFTLTFLVGPLGQKTTTLLIFIITLMCGVFLLFVKIPMLSIMMFFIFPYVSLILGNINTYLVDLNPTYLRGMATCLSVLVARGFGFISVQIIATFLADHCVPLVITYIILGLLGLIAALFLPSDIRKQETYQEDNCKKISANCTEMGSVEKY</sequence>
<feature type="transmembrane region" description="Helical" evidence="6">
    <location>
        <begin position="414"/>
        <end position="435"/>
    </location>
</feature>
<evidence type="ECO:0000259" key="7">
    <source>
        <dbReference type="PROSITE" id="PS50850"/>
    </source>
</evidence>
<feature type="transmembrane region" description="Helical" evidence="6">
    <location>
        <begin position="26"/>
        <end position="53"/>
    </location>
</feature>
<keyword evidence="2" id="KW-0813">Transport</keyword>